<reference evidence="1 2" key="1">
    <citation type="submission" date="2016-10" db="EMBL/GenBank/DDBJ databases">
        <authorList>
            <person name="de Groot N.N."/>
        </authorList>
    </citation>
    <scope>NUCLEOTIDE SEQUENCE [LARGE SCALE GENOMIC DNA]</scope>
    <source>
        <strain evidence="1 2">DSM 3217</strain>
    </source>
</reference>
<dbReference type="Pfam" id="PF14284">
    <property type="entry name" value="PcfJ"/>
    <property type="match status" value="1"/>
</dbReference>
<sequence length="561" mass="65401">MEYYMTIASKEKDGAIRLSVYVNENYDWREEKQSLWKIHRKTLLYAKKDSFYTVTDGKKSVRGLEWIVFGQVLGSRHLLDGICKWQGSLRATLMSYSRKIKEKEARERWQKRVKKSEDFFKPLPKVLNGFLEFCETDGTQPYVVEENGKCFCTACKQTFPLITAKHKEVIKCPSCKREVVFRKERYAHSSLVERGTTMLVQPFRGDIAVRIFDVRKGLSDYHNKAVVLERVRGVFANGRDEYFENKRGYFQKVNRVLYRSAERSRVYQRCRALDAPTLKLAGLPNFKEGYIWEVTAHFERAVQPAYEKLYKAGFETLCKEIRHCRHNIDVGSTLSPKKLLKITGEQFKGLNRKSLTTNEIKALQENPHLTHEDEKKLAKAGYKSFDVCKYITCHKAVKFAKGKEDVLTEYVDFLRLAKEIGEKNLFPKDVLKAHDDAFSKAKAVRNERLSEKIREVNEKRDWSYEKDDLKLELPKSFDDFVKESDTLKHCVGRSDFYAKKVAKEEIAIVFVRKEGKPHVTAELSLPSLDFVQIRGLQNSRPSDEVKTFLNDFRIMQKMQCA</sequence>
<evidence type="ECO:0000313" key="1">
    <source>
        <dbReference type="EMBL" id="SDB14787.1"/>
    </source>
</evidence>
<dbReference type="RefSeq" id="WP_090173026.1">
    <property type="nucleotide sequence ID" value="NZ_FMXR01000008.1"/>
</dbReference>
<dbReference type="AlphaFoldDB" id="A0A1G6B275"/>
<gene>
    <name evidence="1" type="ORF">SAMN02910417_01079</name>
</gene>
<dbReference type="InterPro" id="IPR025586">
    <property type="entry name" value="PcfJ"/>
</dbReference>
<evidence type="ECO:0000313" key="2">
    <source>
        <dbReference type="Proteomes" id="UP000199228"/>
    </source>
</evidence>
<dbReference type="OrthoDB" id="1802755at2"/>
<dbReference type="STRING" id="1732.SAMN02910417_01079"/>
<proteinExistence type="predicted"/>
<accession>A0A1G6B275</accession>
<organism evidence="1 2">
    <name type="scientific">Eubacterium oxidoreducens</name>
    <dbReference type="NCBI Taxonomy" id="1732"/>
    <lineage>
        <taxon>Bacteria</taxon>
        <taxon>Bacillati</taxon>
        <taxon>Bacillota</taxon>
        <taxon>Clostridia</taxon>
        <taxon>Eubacteriales</taxon>
        <taxon>Eubacteriaceae</taxon>
        <taxon>Eubacterium</taxon>
    </lineage>
</organism>
<dbReference type="EMBL" id="FMXR01000008">
    <property type="protein sequence ID" value="SDB14787.1"/>
    <property type="molecule type" value="Genomic_DNA"/>
</dbReference>
<keyword evidence="2" id="KW-1185">Reference proteome</keyword>
<protein>
    <submittedName>
        <fullName evidence="1">PcfJ-like protein</fullName>
    </submittedName>
</protein>
<name>A0A1G6B275_EUBOX</name>
<dbReference type="Proteomes" id="UP000199228">
    <property type="component" value="Unassembled WGS sequence"/>
</dbReference>